<keyword evidence="2" id="KW-0175">Coiled coil</keyword>
<evidence type="ECO:0000313" key="6">
    <source>
        <dbReference type="Proteomes" id="UP000267535"/>
    </source>
</evidence>
<dbReference type="InterPro" id="IPR047057">
    <property type="entry name" value="MerR_fam"/>
</dbReference>
<dbReference type="Gene3D" id="1.10.1660.10">
    <property type="match status" value="1"/>
</dbReference>
<dbReference type="SMART" id="SM00422">
    <property type="entry name" value="HTH_MERR"/>
    <property type="match status" value="1"/>
</dbReference>
<dbReference type="GO" id="GO:0003700">
    <property type="term" value="F:DNA-binding transcription factor activity"/>
    <property type="evidence" value="ECO:0007669"/>
    <property type="project" value="InterPro"/>
</dbReference>
<dbReference type="InterPro" id="IPR009061">
    <property type="entry name" value="DNA-bd_dom_put_sf"/>
</dbReference>
<feature type="coiled-coil region" evidence="2">
    <location>
        <begin position="125"/>
        <end position="155"/>
    </location>
</feature>
<dbReference type="Pfam" id="PF13411">
    <property type="entry name" value="MerR_1"/>
    <property type="match status" value="1"/>
</dbReference>
<reference evidence="5 6" key="1">
    <citation type="submission" date="2018-11" db="EMBL/GenBank/DDBJ databases">
        <title>The draft genome sequence of Amphritea balenae JAMM 1525T.</title>
        <authorList>
            <person name="Fang Z."/>
            <person name="Zhang Y."/>
            <person name="Han X."/>
        </authorList>
    </citation>
    <scope>NUCLEOTIDE SEQUENCE [LARGE SCALE GENOMIC DNA]</scope>
    <source>
        <strain evidence="5 6">JAMM 1525</strain>
    </source>
</reference>
<gene>
    <name evidence="5" type="ORF">EHS89_15650</name>
</gene>
<evidence type="ECO:0000256" key="2">
    <source>
        <dbReference type="SAM" id="Coils"/>
    </source>
</evidence>
<proteinExistence type="predicted"/>
<accession>A0A3P1SM38</accession>
<evidence type="ECO:0000259" key="4">
    <source>
        <dbReference type="PROSITE" id="PS50937"/>
    </source>
</evidence>
<feature type="domain" description="HTH merR-type" evidence="4">
    <location>
        <begin position="43"/>
        <end position="110"/>
    </location>
</feature>
<dbReference type="Proteomes" id="UP000267535">
    <property type="component" value="Unassembled WGS sequence"/>
</dbReference>
<organism evidence="5 6">
    <name type="scientific">Amphritea balenae</name>
    <dbReference type="NCBI Taxonomy" id="452629"/>
    <lineage>
        <taxon>Bacteria</taxon>
        <taxon>Pseudomonadati</taxon>
        <taxon>Pseudomonadota</taxon>
        <taxon>Gammaproteobacteria</taxon>
        <taxon>Oceanospirillales</taxon>
        <taxon>Oceanospirillaceae</taxon>
        <taxon>Amphritea</taxon>
    </lineage>
</organism>
<dbReference type="EMBL" id="RQXV01000009">
    <property type="protein sequence ID" value="RRC98009.1"/>
    <property type="molecule type" value="Genomic_DNA"/>
</dbReference>
<dbReference type="AlphaFoldDB" id="A0A3P1SM38"/>
<keyword evidence="1 5" id="KW-0238">DNA-binding</keyword>
<evidence type="ECO:0000256" key="3">
    <source>
        <dbReference type="SAM" id="MobiDB-lite"/>
    </source>
</evidence>
<evidence type="ECO:0000313" key="5">
    <source>
        <dbReference type="EMBL" id="RRC98009.1"/>
    </source>
</evidence>
<dbReference type="PROSITE" id="PS50937">
    <property type="entry name" value="HTH_MERR_2"/>
    <property type="match status" value="1"/>
</dbReference>
<dbReference type="CDD" id="cd04776">
    <property type="entry name" value="HTH_GnyR"/>
    <property type="match status" value="1"/>
</dbReference>
<sequence>MLRQYAPDNNPIVTSEDQHTVTDLKHETESEADNSATETNEISYSITQLSQEFNISSRAIRFYEDKGLLNPDRSKYRRAYSKRDRVRLMLILRGKRVGFSLDESRELFDIYDSGTDEATQLQHWFKLLQKHEDRLEQNKRDIEELLVEVKNAKSHCQEFIKTAATE</sequence>
<protein>
    <submittedName>
        <fullName evidence="5">MerR family DNA-binding transcriptional regulator</fullName>
    </submittedName>
</protein>
<feature type="region of interest" description="Disordered" evidence="3">
    <location>
        <begin position="1"/>
        <end position="20"/>
    </location>
</feature>
<keyword evidence="6" id="KW-1185">Reference proteome</keyword>
<dbReference type="RefSeq" id="WP_124927104.1">
    <property type="nucleotide sequence ID" value="NZ_BMOH01000003.1"/>
</dbReference>
<name>A0A3P1SM38_9GAMM</name>
<dbReference type="SUPFAM" id="SSF46955">
    <property type="entry name" value="Putative DNA-binding domain"/>
    <property type="match status" value="1"/>
</dbReference>
<dbReference type="PANTHER" id="PTHR30204:SF58">
    <property type="entry name" value="HTH-TYPE TRANSCRIPTIONAL REGULATOR YFMP"/>
    <property type="match status" value="1"/>
</dbReference>
<dbReference type="GO" id="GO:0003677">
    <property type="term" value="F:DNA binding"/>
    <property type="evidence" value="ECO:0007669"/>
    <property type="project" value="UniProtKB-KW"/>
</dbReference>
<evidence type="ECO:0000256" key="1">
    <source>
        <dbReference type="ARBA" id="ARBA00023125"/>
    </source>
</evidence>
<dbReference type="PANTHER" id="PTHR30204">
    <property type="entry name" value="REDOX-CYCLING DRUG-SENSING TRANSCRIPTIONAL ACTIVATOR SOXR"/>
    <property type="match status" value="1"/>
</dbReference>
<dbReference type="InterPro" id="IPR000551">
    <property type="entry name" value="MerR-type_HTH_dom"/>
</dbReference>
<comment type="caution">
    <text evidence="5">The sequence shown here is derived from an EMBL/GenBank/DDBJ whole genome shotgun (WGS) entry which is preliminary data.</text>
</comment>
<dbReference type="OrthoDB" id="9808480at2"/>